<gene>
    <name evidence="1" type="primary">CDHR2.2</name>
    <name evidence="1" type="ORF">GBF38_008398</name>
</gene>
<name>A0ACB7EQP3_NIBAL</name>
<comment type="caution">
    <text evidence="1">The sequence shown here is derived from an EMBL/GenBank/DDBJ whole genome shotgun (WGS) entry which is preliminary data.</text>
</comment>
<organism evidence="1 2">
    <name type="scientific">Nibea albiflora</name>
    <name type="common">Yellow drum</name>
    <name type="synonym">Corvina albiflora</name>
    <dbReference type="NCBI Taxonomy" id="240163"/>
    <lineage>
        <taxon>Eukaryota</taxon>
        <taxon>Metazoa</taxon>
        <taxon>Chordata</taxon>
        <taxon>Craniata</taxon>
        <taxon>Vertebrata</taxon>
        <taxon>Euteleostomi</taxon>
        <taxon>Actinopterygii</taxon>
        <taxon>Neopterygii</taxon>
        <taxon>Teleostei</taxon>
        <taxon>Neoteleostei</taxon>
        <taxon>Acanthomorphata</taxon>
        <taxon>Eupercaria</taxon>
        <taxon>Sciaenidae</taxon>
        <taxon>Nibea</taxon>
    </lineage>
</organism>
<dbReference type="Proteomes" id="UP000805704">
    <property type="component" value="Chromosome 3"/>
</dbReference>
<protein>
    <submittedName>
        <fullName evidence="1">Cadherin-related family member 2</fullName>
    </submittedName>
</protein>
<keyword evidence="2" id="KW-1185">Reference proteome</keyword>
<reference evidence="1" key="1">
    <citation type="submission" date="2020-04" db="EMBL/GenBank/DDBJ databases">
        <title>A chromosome-scale assembly and high-density genetic map of the yellow drum (Nibea albiflora) genome.</title>
        <authorList>
            <person name="Xu D."/>
            <person name="Zhang W."/>
            <person name="Chen R."/>
            <person name="Tan P."/>
            <person name="Wang L."/>
            <person name="Song H."/>
            <person name="Tian L."/>
            <person name="Zhu Q."/>
            <person name="Wang B."/>
        </authorList>
    </citation>
    <scope>NUCLEOTIDE SEQUENCE</scope>
    <source>
        <strain evidence="1">ZJHYS-2018</strain>
    </source>
</reference>
<accession>A0ACB7EQP3</accession>
<proteinExistence type="predicted"/>
<sequence>MKGRIEINVTATDKGTPPLSATVPVIINIEDVNDKKPHFEKSSYAFSVKEGEKGAPVGSVYAVDLDQTVDFNRISFRIVSGSFGNFIIRSYADKEGYRGNITVDPDI</sequence>
<evidence type="ECO:0000313" key="1">
    <source>
        <dbReference type="EMBL" id="KAG8004171.1"/>
    </source>
</evidence>
<evidence type="ECO:0000313" key="2">
    <source>
        <dbReference type="Proteomes" id="UP000805704"/>
    </source>
</evidence>
<dbReference type="EMBL" id="CM024791">
    <property type="protein sequence ID" value="KAG8004171.1"/>
    <property type="molecule type" value="Genomic_DNA"/>
</dbReference>
<feature type="non-terminal residue" evidence="1">
    <location>
        <position position="107"/>
    </location>
</feature>